<dbReference type="InterPro" id="IPR011990">
    <property type="entry name" value="TPR-like_helical_dom_sf"/>
</dbReference>
<proteinExistence type="predicted"/>
<dbReference type="PROSITE" id="PS50005">
    <property type="entry name" value="TPR"/>
    <property type="match status" value="2"/>
</dbReference>
<sequence length="243" mass="27634">MYTSNNEQLLKTARECFEKQEYKKAQVVLNEIIESDDRNVDALFLLANIFHINGEIGKAIKAFNKVLNLNPEHTDAAISLSVLYNDIGQYEDAKKVFDTANERVKGKNKGAGLMEDKHINKKFASKHYELADLYLSYNRYDEALFEFNKVVGLDPENLDARIKIAKVYAKKGFVAKAIEELRNLKNEEPNFAPARIALGVIHYGNGNVLEAQAEWEKVLIKDPFHAEASMYMNLSKTATETRL</sequence>
<evidence type="ECO:0000313" key="4">
    <source>
        <dbReference type="Proteomes" id="UP000235584"/>
    </source>
</evidence>
<keyword evidence="4" id="KW-1185">Reference proteome</keyword>
<dbReference type="PANTHER" id="PTHR45586:SF1">
    <property type="entry name" value="LIPOPOLYSACCHARIDE ASSEMBLY PROTEIN B"/>
    <property type="match status" value="1"/>
</dbReference>
<keyword evidence="1" id="KW-0677">Repeat</keyword>
<dbReference type="InterPro" id="IPR051012">
    <property type="entry name" value="CellSynth/LPSAsmb/PSIAsmb"/>
</dbReference>
<accession>A0A2K9NZC2</accession>
<evidence type="ECO:0000313" key="3">
    <source>
        <dbReference type="EMBL" id="AUO00035.1"/>
    </source>
</evidence>
<dbReference type="Pfam" id="PF25058">
    <property type="entry name" value="ARM_TT21"/>
    <property type="match status" value="1"/>
</dbReference>
<dbReference type="Gene3D" id="1.25.40.10">
    <property type="entry name" value="Tetratricopeptide repeat domain"/>
    <property type="match status" value="2"/>
</dbReference>
<dbReference type="SMART" id="SM00028">
    <property type="entry name" value="TPR"/>
    <property type="match status" value="4"/>
</dbReference>
<organism evidence="3 4">
    <name type="scientific">Bacteriovorax stolpii</name>
    <name type="common">Bdellovibrio stolpii</name>
    <dbReference type="NCBI Taxonomy" id="960"/>
    <lineage>
        <taxon>Bacteria</taxon>
        <taxon>Pseudomonadati</taxon>
        <taxon>Bdellovibrionota</taxon>
        <taxon>Bacteriovoracia</taxon>
        <taxon>Bacteriovoracales</taxon>
        <taxon>Bacteriovoracaceae</taxon>
        <taxon>Bacteriovorax</taxon>
    </lineage>
</organism>
<dbReference type="RefSeq" id="WP_102245322.1">
    <property type="nucleotide sequence ID" value="NZ_CP025704.1"/>
</dbReference>
<keyword evidence="2" id="KW-0802">TPR repeat</keyword>
<dbReference type="InterPro" id="IPR013105">
    <property type="entry name" value="TPR_2"/>
</dbReference>
<dbReference type="Proteomes" id="UP000235584">
    <property type="component" value="Chromosome"/>
</dbReference>
<reference evidence="3 4" key="1">
    <citation type="submission" date="2018-01" db="EMBL/GenBank/DDBJ databases">
        <title>Complete genome sequence of Bacteriovorax stolpii DSM12778.</title>
        <authorList>
            <person name="Tang B."/>
            <person name="Chang J."/>
        </authorList>
    </citation>
    <scope>NUCLEOTIDE SEQUENCE [LARGE SCALE GENOMIC DNA]</scope>
    <source>
        <strain evidence="3 4">DSM 12778</strain>
    </source>
</reference>
<evidence type="ECO:0000256" key="2">
    <source>
        <dbReference type="ARBA" id="ARBA00022803"/>
    </source>
</evidence>
<evidence type="ECO:0000256" key="1">
    <source>
        <dbReference type="ARBA" id="ARBA00022737"/>
    </source>
</evidence>
<dbReference type="EMBL" id="CP025704">
    <property type="protein sequence ID" value="AUO00035.1"/>
    <property type="molecule type" value="Genomic_DNA"/>
</dbReference>
<protein>
    <submittedName>
        <fullName evidence="3">Uncharacterized protein</fullName>
    </submittedName>
</protein>
<dbReference type="Pfam" id="PF07719">
    <property type="entry name" value="TPR_2"/>
    <property type="match status" value="1"/>
</dbReference>
<dbReference type="SUPFAM" id="SSF48452">
    <property type="entry name" value="TPR-like"/>
    <property type="match status" value="1"/>
</dbReference>
<dbReference type="OrthoDB" id="5290873at2"/>
<name>A0A2K9NZC2_BACTC</name>
<dbReference type="AlphaFoldDB" id="A0A2K9NZC2"/>
<dbReference type="KEGG" id="bsto:C0V70_18375"/>
<gene>
    <name evidence="3" type="ORF">C0V70_18375</name>
</gene>
<dbReference type="PANTHER" id="PTHR45586">
    <property type="entry name" value="TPR REPEAT-CONTAINING PROTEIN PA4667"/>
    <property type="match status" value="1"/>
</dbReference>
<dbReference type="InterPro" id="IPR019734">
    <property type="entry name" value="TPR_rpt"/>
</dbReference>